<dbReference type="InterPro" id="IPR002123">
    <property type="entry name" value="Plipid/glycerol_acylTrfase"/>
</dbReference>
<comment type="caution">
    <text evidence="7">The sequence shown here is derived from an EMBL/GenBank/DDBJ whole genome shotgun (WGS) entry which is preliminary data.</text>
</comment>
<evidence type="ECO:0000256" key="5">
    <source>
        <dbReference type="ARBA" id="ARBA00023315"/>
    </source>
</evidence>
<organism evidence="7 8">
    <name type="scientific">Streptomyces xanthochromogenes</name>
    <dbReference type="NCBI Taxonomy" id="67384"/>
    <lineage>
        <taxon>Bacteria</taxon>
        <taxon>Bacillati</taxon>
        <taxon>Actinomycetota</taxon>
        <taxon>Actinomycetes</taxon>
        <taxon>Kitasatosporales</taxon>
        <taxon>Streptomycetaceae</taxon>
        <taxon>Streptomyces</taxon>
    </lineage>
</organism>
<evidence type="ECO:0000256" key="1">
    <source>
        <dbReference type="ARBA" id="ARBA00005189"/>
    </source>
</evidence>
<evidence type="ECO:0000256" key="2">
    <source>
        <dbReference type="ARBA" id="ARBA00022516"/>
    </source>
</evidence>
<dbReference type="PANTHER" id="PTHR10434:SF64">
    <property type="entry name" value="1-ACYL-SN-GLYCEROL-3-PHOSPHATE ACYLTRANSFERASE-RELATED"/>
    <property type="match status" value="1"/>
</dbReference>
<evidence type="ECO:0000256" key="3">
    <source>
        <dbReference type="ARBA" id="ARBA00022679"/>
    </source>
</evidence>
<keyword evidence="8" id="KW-1185">Reference proteome</keyword>
<proteinExistence type="predicted"/>
<evidence type="ECO:0000256" key="4">
    <source>
        <dbReference type="ARBA" id="ARBA00023098"/>
    </source>
</evidence>
<name>A0ABQ2ZLN3_9ACTN</name>
<evidence type="ECO:0000259" key="6">
    <source>
        <dbReference type="SMART" id="SM00563"/>
    </source>
</evidence>
<dbReference type="GO" id="GO:0016746">
    <property type="term" value="F:acyltransferase activity"/>
    <property type="evidence" value="ECO:0007669"/>
    <property type="project" value="UniProtKB-KW"/>
</dbReference>
<evidence type="ECO:0000313" key="8">
    <source>
        <dbReference type="Proteomes" id="UP000600946"/>
    </source>
</evidence>
<feature type="domain" description="Phospholipid/glycerol acyltransferase" evidence="6">
    <location>
        <begin position="82"/>
        <end position="194"/>
    </location>
</feature>
<dbReference type="SUPFAM" id="SSF69593">
    <property type="entry name" value="Glycerol-3-phosphate (1)-acyltransferase"/>
    <property type="match status" value="1"/>
</dbReference>
<protein>
    <submittedName>
        <fullName evidence="7">1-acyl-sn-glycerol-3-phosphate acyltransferase</fullName>
    </submittedName>
</protein>
<keyword evidence="5 7" id="KW-0012">Acyltransferase</keyword>
<keyword evidence="2" id="KW-0444">Lipid biosynthesis</keyword>
<dbReference type="Proteomes" id="UP000600946">
    <property type="component" value="Unassembled WGS sequence"/>
</dbReference>
<dbReference type="RefSeq" id="WP_229892202.1">
    <property type="nucleotide sequence ID" value="NZ_BMUU01000001.1"/>
</dbReference>
<accession>A0ABQ2ZLN3</accession>
<gene>
    <name evidence="7" type="primary">plsC</name>
    <name evidence="7" type="ORF">GCM10010326_11060</name>
</gene>
<sequence length="270" mass="28614">MNPWTVQAPCTPDCLSDTAPRVPLTETARRYAALTHTLIRTAAMGERLADPRVLRGRALAVLDALGVRLETGPPAHRTGPGALLVANHISWLDAVALLAVEPVTVLAKREVGQWPVVGTLARRIGTRFIDRGAVRELPRTVAELADLLRSGRSVLVFPQATTWCTVAGGRFRRAAFQAAVDAGAPVRPMTVDYLQDGAPSTVAAFLGGDDFTTSLRRVAAARALSVRVTGHPELRGTDRRTLAAAAGAAVCGTRPPAHTAPRHTTSRVPA</sequence>
<dbReference type="SMART" id="SM00563">
    <property type="entry name" value="PlsC"/>
    <property type="match status" value="1"/>
</dbReference>
<reference evidence="8" key="1">
    <citation type="journal article" date="2019" name="Int. J. Syst. Evol. Microbiol.">
        <title>The Global Catalogue of Microorganisms (GCM) 10K type strain sequencing project: providing services to taxonomists for standard genome sequencing and annotation.</title>
        <authorList>
            <consortium name="The Broad Institute Genomics Platform"/>
            <consortium name="The Broad Institute Genome Sequencing Center for Infectious Disease"/>
            <person name="Wu L."/>
            <person name="Ma J."/>
        </authorList>
    </citation>
    <scope>NUCLEOTIDE SEQUENCE [LARGE SCALE GENOMIC DNA]</scope>
    <source>
        <strain evidence="8">JCM 4594</strain>
    </source>
</reference>
<dbReference type="PANTHER" id="PTHR10434">
    <property type="entry name" value="1-ACYL-SN-GLYCEROL-3-PHOSPHATE ACYLTRANSFERASE"/>
    <property type="match status" value="1"/>
</dbReference>
<dbReference type="Pfam" id="PF01553">
    <property type="entry name" value="Acyltransferase"/>
    <property type="match status" value="1"/>
</dbReference>
<keyword evidence="4" id="KW-0443">Lipid metabolism</keyword>
<keyword evidence="3" id="KW-0808">Transferase</keyword>
<dbReference type="GeneID" id="96289112"/>
<dbReference type="EMBL" id="BMUU01000001">
    <property type="protein sequence ID" value="GGY19765.1"/>
    <property type="molecule type" value="Genomic_DNA"/>
</dbReference>
<comment type="pathway">
    <text evidence="1">Lipid metabolism.</text>
</comment>
<dbReference type="CDD" id="cd07989">
    <property type="entry name" value="LPLAT_AGPAT-like"/>
    <property type="match status" value="1"/>
</dbReference>
<evidence type="ECO:0000313" key="7">
    <source>
        <dbReference type="EMBL" id="GGY19765.1"/>
    </source>
</evidence>